<dbReference type="EMBL" id="MDJD01000034">
    <property type="protein sequence ID" value="OEK08099.1"/>
    <property type="molecule type" value="Genomic_DNA"/>
</dbReference>
<dbReference type="STRING" id="1849968.A8C32_01170"/>
<protein>
    <recommendedName>
        <fullName evidence="1">Transglutaminase-like domain-containing protein</fullName>
    </recommendedName>
</protein>
<dbReference type="RefSeq" id="WP_069829610.1">
    <property type="nucleotide sequence ID" value="NZ_MDJD01000034.1"/>
</dbReference>
<dbReference type="Pfam" id="PF01841">
    <property type="entry name" value="Transglut_core"/>
    <property type="match status" value="1"/>
</dbReference>
<dbReference type="InterPro" id="IPR002931">
    <property type="entry name" value="Transglutaminase-like"/>
</dbReference>
<comment type="caution">
    <text evidence="2">The sequence shown here is derived from an EMBL/GenBank/DDBJ whole genome shotgun (WGS) entry which is preliminary data.</text>
</comment>
<feature type="domain" description="Transglutaminase-like" evidence="1">
    <location>
        <begin position="17"/>
        <end position="81"/>
    </location>
</feature>
<proteinExistence type="predicted"/>
<sequence>MSKSVDSEKLLTLDIINETDLLKKANAIYQYVQDHYTWNEVYRIFKDVSAKGLLKNKSGNVSSINILLNNLLKENNISVKPV</sequence>
<gene>
    <name evidence="2" type="ORF">A8C32_01170</name>
</gene>
<evidence type="ECO:0000313" key="3">
    <source>
        <dbReference type="Proteomes" id="UP000095713"/>
    </source>
</evidence>
<accession>A0A1E5T9Q1</accession>
<reference evidence="2 3" key="1">
    <citation type="submission" date="2016-05" db="EMBL/GenBank/DDBJ databases">
        <title>Draft Genome Sequence of Algibacter sp. Strain SK-16 Isolated from the Surface Water of Aburatsubo Inlet.</title>
        <authorList>
            <person name="Wong S.-K."/>
            <person name="Yoshizawa S."/>
            <person name="Nakajima Y."/>
            <person name="Ogura Y."/>
            <person name="Tetsuya H."/>
            <person name="Hamasaki K."/>
        </authorList>
    </citation>
    <scope>NUCLEOTIDE SEQUENCE [LARGE SCALE GENOMIC DNA]</scope>
    <source>
        <strain evidence="2 3">SK-16</strain>
    </source>
</reference>
<dbReference type="AlphaFoldDB" id="A0A1E5T9Q1"/>
<name>A0A1E5T9Q1_9FLAO</name>
<organism evidence="2 3">
    <name type="scientific">Flavivirga aquatica</name>
    <dbReference type="NCBI Taxonomy" id="1849968"/>
    <lineage>
        <taxon>Bacteria</taxon>
        <taxon>Pseudomonadati</taxon>
        <taxon>Bacteroidota</taxon>
        <taxon>Flavobacteriia</taxon>
        <taxon>Flavobacteriales</taxon>
        <taxon>Flavobacteriaceae</taxon>
        <taxon>Flavivirga</taxon>
    </lineage>
</organism>
<evidence type="ECO:0000259" key="1">
    <source>
        <dbReference type="Pfam" id="PF01841"/>
    </source>
</evidence>
<keyword evidence="3" id="KW-1185">Reference proteome</keyword>
<evidence type="ECO:0000313" key="2">
    <source>
        <dbReference type="EMBL" id="OEK08099.1"/>
    </source>
</evidence>
<dbReference type="Proteomes" id="UP000095713">
    <property type="component" value="Unassembled WGS sequence"/>
</dbReference>